<accession>E0S634</accession>
<dbReference type="PROSITE" id="PS51455">
    <property type="entry name" value="PIPK"/>
    <property type="match status" value="1"/>
</dbReference>
<sequence>MEDQKINLVLESLSQIEEMMAEKLGVGDVEEIRRRGGIVMKAYNYSEFKEIRALNGVEGLHKLGKQYILNKQIQGKSGSSLFFTGNLRFIIKTIRRCEFLCIRGMMEEYRKYILENPKSLLCKILGCYSLYSEGKEEYFIVMESMLGGLGIQEVYDLKGASVKRKGYSMSSLKEVDWIRNKKGIHLGNRKEAIISQIKSDVRFLRKHRIMDYSFLVSFNSRGKEDFTSLPRNSYHSHTSEDKDIRFGIVDILTQWTFTKRMERLFHIFCCKPNSSCLNPDAYMDRFLMMIESNIFK</sequence>
<dbReference type="SUPFAM" id="SSF56104">
    <property type="entry name" value="SAICAR synthase-like"/>
    <property type="match status" value="1"/>
</dbReference>
<keyword evidence="4" id="KW-1185">Reference proteome</keyword>
<feature type="domain" description="PIPK" evidence="2">
    <location>
        <begin position="1"/>
        <end position="294"/>
    </location>
</feature>
<dbReference type="GeneID" id="9698921"/>
<gene>
    <name evidence="3" type="ORF">Eint_030240</name>
</gene>
<keyword evidence="1" id="KW-0067">ATP-binding</keyword>
<dbReference type="KEGG" id="ein:Eint_030240"/>
<keyword evidence="1" id="KW-0808">Transferase</keyword>
<dbReference type="Pfam" id="PF01504">
    <property type="entry name" value="PIP5K"/>
    <property type="match status" value="1"/>
</dbReference>
<dbReference type="GO" id="GO:0005524">
    <property type="term" value="F:ATP binding"/>
    <property type="evidence" value="ECO:0007669"/>
    <property type="project" value="UniProtKB-UniRule"/>
</dbReference>
<dbReference type="Gene3D" id="3.30.800.10">
    <property type="entry name" value="Phosphatidylinositol Phosphate Kinase II Beta"/>
    <property type="match status" value="1"/>
</dbReference>
<dbReference type="AlphaFoldDB" id="E0S634"/>
<dbReference type="InterPro" id="IPR027484">
    <property type="entry name" value="PInositol-4-P-5-kinase_N"/>
</dbReference>
<organism evidence="3 4">
    <name type="scientific">Encephalitozoon intestinalis (strain ATCC 50506)</name>
    <name type="common">Microsporidian parasite</name>
    <name type="synonym">Septata intestinalis</name>
    <dbReference type="NCBI Taxonomy" id="876142"/>
    <lineage>
        <taxon>Eukaryota</taxon>
        <taxon>Fungi</taxon>
        <taxon>Fungi incertae sedis</taxon>
        <taxon>Microsporidia</taxon>
        <taxon>Unikaryonidae</taxon>
        <taxon>Encephalitozoon</taxon>
    </lineage>
</organism>
<dbReference type="GO" id="GO:0046854">
    <property type="term" value="P:phosphatidylinositol phosphate biosynthetic process"/>
    <property type="evidence" value="ECO:0007669"/>
    <property type="project" value="TreeGrafter"/>
</dbReference>
<dbReference type="Gene3D" id="3.30.810.10">
    <property type="entry name" value="2-Layer Sandwich"/>
    <property type="match status" value="1"/>
</dbReference>
<dbReference type="Proteomes" id="UP000002313">
    <property type="component" value="Chromosome III"/>
</dbReference>
<dbReference type="RefSeq" id="XP_003072529.1">
    <property type="nucleotide sequence ID" value="XM_003072483.1"/>
</dbReference>
<reference evidence="3 4" key="1">
    <citation type="journal article" date="2010" name="Nat. Commun.">
        <title>The complete sequence of the smallest known nuclear genome from the microsporidian Encephalitozoon intestinalis.</title>
        <authorList>
            <person name="Corradi N."/>
            <person name="Pombert J.-F."/>
            <person name="Farinelli L."/>
            <person name="Didier E.S."/>
            <person name="Keeling P.J."/>
        </authorList>
    </citation>
    <scope>NUCLEOTIDE SEQUENCE [LARGE SCALE GENOMIC DNA]</scope>
    <source>
        <strain evidence="3 4">ATCC 50506</strain>
    </source>
</reference>
<protein>
    <submittedName>
        <fullName evidence="3">Phosphatidylinositol-4-phosphate-5-kinase</fullName>
    </submittedName>
</protein>
<keyword evidence="1" id="KW-0418">Kinase</keyword>
<evidence type="ECO:0000256" key="1">
    <source>
        <dbReference type="PROSITE-ProRule" id="PRU00781"/>
    </source>
</evidence>
<dbReference type="HOGENOM" id="CLU_045584_0_0_1"/>
<dbReference type="InterPro" id="IPR002498">
    <property type="entry name" value="PInositol-4-P-4/5-kinase_core"/>
</dbReference>
<name>E0S634_ENCIT</name>
<dbReference type="CDD" id="cd00139">
    <property type="entry name" value="PIPKc"/>
    <property type="match status" value="1"/>
</dbReference>
<dbReference type="InterPro" id="IPR027483">
    <property type="entry name" value="PInositol-4-P-4/5-kinase_C_sf"/>
</dbReference>
<dbReference type="EMBL" id="CP001944">
    <property type="protein sequence ID" value="ADM11169.1"/>
    <property type="molecule type" value="Genomic_DNA"/>
</dbReference>
<evidence type="ECO:0000313" key="3">
    <source>
        <dbReference type="EMBL" id="ADM11169.1"/>
    </source>
</evidence>
<dbReference type="SMART" id="SM00330">
    <property type="entry name" value="PIPKc"/>
    <property type="match status" value="1"/>
</dbReference>
<reference evidence="3 4" key="2">
    <citation type="journal article" date="2012" name="Proc. Natl. Acad. Sci. U.S.A.">
        <title>Gain and loss of multiple functionally related, horizontally transferred genes in the reduced genomes of two microsporidian parasites.</title>
        <authorList>
            <person name="Pombert J.-F."/>
            <person name="Selman M."/>
            <person name="Burki F."/>
            <person name="Bardell F.T."/>
            <person name="Farinelli L."/>
            <person name="Solter L.F."/>
            <person name="Whitman D.W."/>
            <person name="Weiss L.M."/>
            <person name="Corradi N."/>
            <person name="Keeling P.J."/>
        </authorList>
    </citation>
    <scope>NUCLEOTIDE SEQUENCE [LARGE SCALE GENOMIC DNA]</scope>
    <source>
        <strain evidence="3 4">ATCC 50506</strain>
    </source>
</reference>
<dbReference type="OrthoDB" id="20783at2759"/>
<dbReference type="VEuPathDB" id="MicrosporidiaDB:Eint_030240"/>
<dbReference type="GO" id="GO:0016308">
    <property type="term" value="F:1-phosphatidylinositol-4-phosphate 5-kinase activity"/>
    <property type="evidence" value="ECO:0007669"/>
    <property type="project" value="TreeGrafter"/>
</dbReference>
<keyword evidence="1" id="KW-0547">Nucleotide-binding</keyword>
<dbReference type="InterPro" id="IPR023610">
    <property type="entry name" value="PInositol-4/5-P-5/4-kinase"/>
</dbReference>
<proteinExistence type="predicted"/>
<dbReference type="PANTHER" id="PTHR23086">
    <property type="entry name" value="PHOSPHATIDYLINOSITOL-4-PHOSPHATE 5-KINASE"/>
    <property type="match status" value="1"/>
</dbReference>
<dbReference type="GO" id="GO:0005886">
    <property type="term" value="C:plasma membrane"/>
    <property type="evidence" value="ECO:0007669"/>
    <property type="project" value="TreeGrafter"/>
</dbReference>
<evidence type="ECO:0000259" key="2">
    <source>
        <dbReference type="PROSITE" id="PS51455"/>
    </source>
</evidence>
<dbReference type="PANTHER" id="PTHR23086:SF8">
    <property type="entry name" value="PHOSPHATIDYLINOSITOL 5-PHOSPHATE 4-KINASE, ISOFORM A"/>
    <property type="match status" value="1"/>
</dbReference>
<evidence type="ECO:0000313" key="4">
    <source>
        <dbReference type="Proteomes" id="UP000002313"/>
    </source>
</evidence>